<dbReference type="PANTHER" id="PTHR11731:SF118">
    <property type="entry name" value="BLR1971 PROTEIN"/>
    <property type="match status" value="1"/>
</dbReference>
<feature type="region of interest" description="Disordered" evidence="1">
    <location>
        <begin position="256"/>
        <end position="287"/>
    </location>
</feature>
<gene>
    <name evidence="4" type="ORF">Rcae01_06252</name>
</gene>
<dbReference type="SUPFAM" id="SSF82171">
    <property type="entry name" value="DPP6 N-terminal domain-like"/>
    <property type="match status" value="1"/>
</dbReference>
<comment type="caution">
    <text evidence="4">The sequence shown here is derived from an EMBL/GenBank/DDBJ whole genome shotgun (WGS) entry which is preliminary data.</text>
</comment>
<evidence type="ECO:0000259" key="2">
    <source>
        <dbReference type="Pfam" id="PF00326"/>
    </source>
</evidence>
<evidence type="ECO:0000256" key="1">
    <source>
        <dbReference type="SAM" id="MobiDB-lite"/>
    </source>
</evidence>
<reference evidence="4 5" key="1">
    <citation type="submission" date="2024-02" db="EMBL/GenBank/DDBJ databases">
        <title>Rhodopirellula caenicola NBRC 110016.</title>
        <authorList>
            <person name="Ichikawa N."/>
            <person name="Katano-Makiyama Y."/>
            <person name="Hidaka K."/>
        </authorList>
    </citation>
    <scope>NUCLEOTIDE SEQUENCE [LARGE SCALE GENOMIC DNA]</scope>
    <source>
        <strain evidence="4 5">NBRC 110016</strain>
    </source>
</reference>
<proteinExistence type="predicted"/>
<dbReference type="InterPro" id="IPR029058">
    <property type="entry name" value="AB_hydrolase_fold"/>
</dbReference>
<dbReference type="Pfam" id="PF00930">
    <property type="entry name" value="DPPIV_N"/>
    <property type="match status" value="1"/>
</dbReference>
<feature type="region of interest" description="Disordered" evidence="1">
    <location>
        <begin position="145"/>
        <end position="190"/>
    </location>
</feature>
<protein>
    <recommendedName>
        <fullName evidence="6">Xaa-Xaa-Pro tripeptidyl-peptidase</fullName>
    </recommendedName>
</protein>
<accession>A0ABP9W3M2</accession>
<dbReference type="InterPro" id="IPR001375">
    <property type="entry name" value="Peptidase_S9_cat"/>
</dbReference>
<dbReference type="Pfam" id="PF00326">
    <property type="entry name" value="Peptidase_S9"/>
    <property type="match status" value="1"/>
</dbReference>
<evidence type="ECO:0000313" key="4">
    <source>
        <dbReference type="EMBL" id="GAA5510742.1"/>
    </source>
</evidence>
<dbReference type="PANTHER" id="PTHR11731">
    <property type="entry name" value="PROTEASE FAMILY S9B,C DIPEPTIDYL-PEPTIDASE IV-RELATED"/>
    <property type="match status" value="1"/>
</dbReference>
<dbReference type="SUPFAM" id="SSF49468">
    <property type="entry name" value="VHL"/>
    <property type="match status" value="1"/>
</dbReference>
<dbReference type="Gene3D" id="2.140.10.30">
    <property type="entry name" value="Dipeptidylpeptidase IV, N-terminal domain"/>
    <property type="match status" value="1"/>
</dbReference>
<dbReference type="Gene3D" id="3.40.50.1820">
    <property type="entry name" value="alpha/beta hydrolase"/>
    <property type="match status" value="1"/>
</dbReference>
<dbReference type="InterPro" id="IPR002469">
    <property type="entry name" value="Peptidase_S9B_N"/>
</dbReference>
<keyword evidence="5" id="KW-1185">Reference proteome</keyword>
<name>A0ABP9W3M2_9BACT</name>
<dbReference type="EMBL" id="BAABRO010000027">
    <property type="protein sequence ID" value="GAA5510742.1"/>
    <property type="molecule type" value="Genomic_DNA"/>
</dbReference>
<dbReference type="SUPFAM" id="SSF53474">
    <property type="entry name" value="alpha/beta-Hydrolases"/>
    <property type="match status" value="1"/>
</dbReference>
<dbReference type="InterPro" id="IPR050278">
    <property type="entry name" value="Serine_Prot_S9B/DPPIV"/>
</dbReference>
<evidence type="ECO:0008006" key="6">
    <source>
        <dbReference type="Google" id="ProtNLM"/>
    </source>
</evidence>
<feature type="compositionally biased region" description="Basic and acidic residues" evidence="1">
    <location>
        <begin position="151"/>
        <end position="161"/>
    </location>
</feature>
<feature type="domain" description="Peptidase S9 prolyl oligopeptidase catalytic" evidence="2">
    <location>
        <begin position="668"/>
        <end position="856"/>
    </location>
</feature>
<evidence type="ECO:0000313" key="5">
    <source>
        <dbReference type="Proteomes" id="UP001416858"/>
    </source>
</evidence>
<dbReference type="Gene3D" id="2.60.40.780">
    <property type="entry name" value="von Hippel-Lindau disease tumour suppressor, beta domain"/>
    <property type="match status" value="1"/>
</dbReference>
<sequence length="863" mass="97291">MRFNAVRILGLLMTLSAIVIVPVAAIGQGSQQDYQLWKTLKKRIDQPVFADRVDPNWSESSEDSFWYQVLSSDNAFRYVIVDATTKTRKEAFDHDLLANQLASQLGEDATSSKPKLNLRSLSFDAEFTKARFEFAKRKWEFALPDGPLSEIDPRQPDHSDSDDAETLPANRQVKRSRDGGDRTQIQFENRTDQPLHYKWVTATGEYRDYGRVDPQQTASISTFAGHSWILESPSGLIVASFVADVWQSLARIDAQTPRPQPLRRSSKRSSRSPREARSMQSRSPDGAWQVSFENHNVVLKSAKSDARAVLTTSGDATDGFSGRVWWSPDSRSFVAMKTKTVDVRTIPIVQAAPEGSIHSKLHTIDYAKPGDAMDHPRPVLFHVNESDLAETTVTMIDDSLFPNPYSIRDLHWHDDSTSFLFLYNQRGHQTLRVISVDAESGEPRAIIDEQSETFVCYSHKTFLQPIDATNEVIWMSERSGWNHLYLIDQSSGEVKNAITQGNWVVRGVEQVDEANRQIWLTVSGIDEGQDPYHRHLIRVNFDGSGLVRLTRGDGDHEWEFSPQRRYIVDSYSRVDLPPVTELRDAETGELVVELEKADASELLKTGWQFPERFVAKGRDGETDIHGIIIRPTHFDASKSYPVLEAIYAGPHSAFVPKQFGRHASLVEMAELGFIVVKIDGMGTSHRSKAFHDVCWQNLGDSGFPDRIAWMKAAAVDRPEMDLSRVGIWGGSAGGQSAMRALIAHGDFYRAAVADCGCHDNRVDKRWWNEQWMGYPIGPHYAEQSNVTQAHRLQGDLMLIVGEMDQNVDPATTMQVVDALVQADKDFELLVMPGVGHGAASHPYAHRRQADFFVRKLWKNEPRF</sequence>
<feature type="domain" description="Dipeptidylpeptidase IV N-terminal" evidence="3">
    <location>
        <begin position="322"/>
        <end position="578"/>
    </location>
</feature>
<dbReference type="InterPro" id="IPR037140">
    <property type="entry name" value="VHL_beta_dom_sf"/>
</dbReference>
<evidence type="ECO:0000259" key="3">
    <source>
        <dbReference type="Pfam" id="PF00930"/>
    </source>
</evidence>
<dbReference type="Proteomes" id="UP001416858">
    <property type="component" value="Unassembled WGS sequence"/>
</dbReference>
<dbReference type="InterPro" id="IPR036208">
    <property type="entry name" value="VHL_sf"/>
</dbReference>
<organism evidence="4 5">
    <name type="scientific">Novipirellula caenicola</name>
    <dbReference type="NCBI Taxonomy" id="1536901"/>
    <lineage>
        <taxon>Bacteria</taxon>
        <taxon>Pseudomonadati</taxon>
        <taxon>Planctomycetota</taxon>
        <taxon>Planctomycetia</taxon>
        <taxon>Pirellulales</taxon>
        <taxon>Pirellulaceae</taxon>
        <taxon>Novipirellula</taxon>
    </lineage>
</organism>
<dbReference type="RefSeq" id="WP_345688910.1">
    <property type="nucleotide sequence ID" value="NZ_BAABRO010000027.1"/>
</dbReference>